<gene>
    <name evidence="4" type="primary">CAB5</name>
    <name evidence="4" type="ORF">MNAN1_000178</name>
</gene>
<dbReference type="AlphaFoldDB" id="A0AAF0EF35"/>
<evidence type="ECO:0000256" key="1">
    <source>
        <dbReference type="ARBA" id="ARBA00022741"/>
    </source>
</evidence>
<keyword evidence="1" id="KW-0547">Nucleotide-binding</keyword>
<name>A0AAF0EF35_9BASI</name>
<feature type="transmembrane region" description="Helical" evidence="3">
    <location>
        <begin position="208"/>
        <end position="230"/>
    </location>
</feature>
<evidence type="ECO:0000256" key="3">
    <source>
        <dbReference type="SAM" id="Phobius"/>
    </source>
</evidence>
<dbReference type="GO" id="GO:0004140">
    <property type="term" value="F:dephospho-CoA kinase activity"/>
    <property type="evidence" value="ECO:0007669"/>
    <property type="project" value="UniProtKB-EC"/>
</dbReference>
<dbReference type="Pfam" id="PF01121">
    <property type="entry name" value="CoaE"/>
    <property type="match status" value="1"/>
</dbReference>
<keyword evidence="3" id="KW-0472">Membrane</keyword>
<keyword evidence="4" id="KW-0418">Kinase</keyword>
<dbReference type="CDD" id="cd02022">
    <property type="entry name" value="DPCK"/>
    <property type="match status" value="1"/>
</dbReference>
<dbReference type="SUPFAM" id="SSF52540">
    <property type="entry name" value="P-loop containing nucleoside triphosphate hydrolases"/>
    <property type="match status" value="1"/>
</dbReference>
<protein>
    <submittedName>
        <fullName evidence="4">Dephospho-CoA kinase</fullName>
        <ecNumber evidence="4">2.7.1.24</ecNumber>
    </submittedName>
</protein>
<dbReference type="InterPro" id="IPR001977">
    <property type="entry name" value="Depp_CoAkinase"/>
</dbReference>
<proteinExistence type="inferred from homology"/>
<keyword evidence="5" id="KW-1185">Reference proteome</keyword>
<dbReference type="EC" id="2.7.1.24" evidence="4"/>
<evidence type="ECO:0000313" key="5">
    <source>
        <dbReference type="Proteomes" id="UP001213623"/>
    </source>
</evidence>
<dbReference type="PANTHER" id="PTHR10695">
    <property type="entry name" value="DEPHOSPHO-COA KINASE-RELATED"/>
    <property type="match status" value="1"/>
</dbReference>
<dbReference type="PANTHER" id="PTHR10695:SF46">
    <property type="entry name" value="BIFUNCTIONAL COENZYME A SYNTHASE-RELATED"/>
    <property type="match status" value="1"/>
</dbReference>
<reference evidence="4" key="1">
    <citation type="submission" date="2023-03" db="EMBL/GenBank/DDBJ databases">
        <title>Mating type loci evolution in Malassezia.</title>
        <authorList>
            <person name="Coelho M.A."/>
        </authorList>
    </citation>
    <scope>NUCLEOTIDE SEQUENCE</scope>
    <source>
        <strain evidence="4">CBS 9557</strain>
    </source>
</reference>
<dbReference type="GO" id="GO:0015937">
    <property type="term" value="P:coenzyme A biosynthetic process"/>
    <property type="evidence" value="ECO:0007669"/>
    <property type="project" value="InterPro"/>
</dbReference>
<dbReference type="InterPro" id="IPR027417">
    <property type="entry name" value="P-loop_NTPase"/>
</dbReference>
<evidence type="ECO:0000256" key="2">
    <source>
        <dbReference type="ARBA" id="ARBA00022840"/>
    </source>
</evidence>
<keyword evidence="2" id="KW-0067">ATP-binding</keyword>
<evidence type="ECO:0000313" key="4">
    <source>
        <dbReference type="EMBL" id="WFD25212.1"/>
    </source>
</evidence>
<dbReference type="GO" id="GO:0005524">
    <property type="term" value="F:ATP binding"/>
    <property type="evidence" value="ECO:0007669"/>
    <property type="project" value="UniProtKB-KW"/>
</dbReference>
<keyword evidence="4" id="KW-0808">Transferase</keyword>
<dbReference type="Proteomes" id="UP001213623">
    <property type="component" value="Chromosome 1"/>
</dbReference>
<dbReference type="Gene3D" id="3.40.50.300">
    <property type="entry name" value="P-loop containing nucleotide triphosphate hydrolases"/>
    <property type="match status" value="1"/>
</dbReference>
<accession>A0AAF0EF35</accession>
<dbReference type="HAMAP" id="MF_00376">
    <property type="entry name" value="Dephospho_CoA_kinase"/>
    <property type="match status" value="1"/>
</dbReference>
<organism evidence="4 5">
    <name type="scientific">Malassezia nana</name>
    <dbReference type="NCBI Taxonomy" id="180528"/>
    <lineage>
        <taxon>Eukaryota</taxon>
        <taxon>Fungi</taxon>
        <taxon>Dikarya</taxon>
        <taxon>Basidiomycota</taxon>
        <taxon>Ustilaginomycotina</taxon>
        <taxon>Malasseziomycetes</taxon>
        <taxon>Malasseziales</taxon>
        <taxon>Malasseziaceae</taxon>
        <taxon>Malassezia</taxon>
    </lineage>
</organism>
<keyword evidence="3" id="KW-1133">Transmembrane helix</keyword>
<dbReference type="NCBIfam" id="TIGR00152">
    <property type="entry name" value="dephospho-CoA kinase"/>
    <property type="match status" value="1"/>
</dbReference>
<dbReference type="EMBL" id="CP119892">
    <property type="protein sequence ID" value="WFD25212.1"/>
    <property type="molecule type" value="Genomic_DNA"/>
</dbReference>
<keyword evidence="3" id="KW-0812">Transmembrane</keyword>
<sequence length="244" mass="28448">MIISRILQEHQIPLIDLDVLARVVVQKGSRTLRQLVREFGPTILHEDQTLNRAELGRLAFCRKERTRALNRITHGAIRRALVWRLIQLWLCGAQRVVLDTPLLIEAGLYKWCGEVVIVRWYVWRLTPSDEAQQLKRMLQRDQAKGLSEEDAKSRLAAQMPLSQKVSYADVVIDNSIDAAESSPPRLRAEVGKLVARWRHESRRWSFRVLWLLSWLVPPFGLLYGLMITYIRARRQSRRREGKQA</sequence>